<feature type="transmembrane region" description="Helical" evidence="1">
    <location>
        <begin position="124"/>
        <end position="146"/>
    </location>
</feature>
<evidence type="ECO:0000256" key="1">
    <source>
        <dbReference type="SAM" id="Phobius"/>
    </source>
</evidence>
<dbReference type="AlphaFoldDB" id="A0ABD5R5I3"/>
<evidence type="ECO:0000259" key="2">
    <source>
        <dbReference type="Pfam" id="PF24035"/>
    </source>
</evidence>
<dbReference type="EMBL" id="JBHSKX010000001">
    <property type="protein sequence ID" value="MFC5365311.1"/>
    <property type="molecule type" value="Genomic_DNA"/>
</dbReference>
<keyword evidence="1" id="KW-0472">Membrane</keyword>
<accession>A0ABD5R5I3</accession>
<dbReference type="RefSeq" id="WP_227229393.1">
    <property type="nucleotide sequence ID" value="NZ_JAJCVJ010000001.1"/>
</dbReference>
<comment type="caution">
    <text evidence="3">The sequence shown here is derived from an EMBL/GenBank/DDBJ whole genome shotgun (WGS) entry which is preliminary data.</text>
</comment>
<protein>
    <submittedName>
        <fullName evidence="3">Helix-turn-helix domain-containing protein</fullName>
    </submittedName>
</protein>
<sequence>MSSAIADSRSAETPSRDDVFEVLSNGRRRNVVRALERAGGTVEISDLAEQVAAWENDVPPEEVTYHQRKRTYTALQQFHLPKMDEAGALHYDSDRGVIEPADDLADFNVYLEVVPGSSFPRSKLYLGLATACVVLGVAGWVGLFPVTLVPPLAWGAVFVGLFVGAALVQRRASQSVEADADGSGYGS</sequence>
<reference evidence="3 4" key="1">
    <citation type="journal article" date="2019" name="Int. J. Syst. Evol. Microbiol.">
        <title>The Global Catalogue of Microorganisms (GCM) 10K type strain sequencing project: providing services to taxonomists for standard genome sequencing and annotation.</title>
        <authorList>
            <consortium name="The Broad Institute Genomics Platform"/>
            <consortium name="The Broad Institute Genome Sequencing Center for Infectious Disease"/>
            <person name="Wu L."/>
            <person name="Ma J."/>
        </authorList>
    </citation>
    <scope>NUCLEOTIDE SEQUENCE [LARGE SCALE GENOMIC DNA]</scope>
    <source>
        <strain evidence="3 4">CGMCC 1.12237</strain>
    </source>
</reference>
<evidence type="ECO:0000313" key="3">
    <source>
        <dbReference type="EMBL" id="MFC5365311.1"/>
    </source>
</evidence>
<keyword evidence="4" id="KW-1185">Reference proteome</keyword>
<keyword evidence="1" id="KW-0812">Transmembrane</keyword>
<dbReference type="Proteomes" id="UP001596201">
    <property type="component" value="Unassembled WGS sequence"/>
</dbReference>
<name>A0ABD5R5I3_9EURY</name>
<evidence type="ECO:0000313" key="4">
    <source>
        <dbReference type="Proteomes" id="UP001596201"/>
    </source>
</evidence>
<gene>
    <name evidence="3" type="ORF">ACFPJ5_00050</name>
</gene>
<feature type="domain" description="DUF7344" evidence="2">
    <location>
        <begin position="20"/>
        <end position="99"/>
    </location>
</feature>
<dbReference type="Pfam" id="PF24035">
    <property type="entry name" value="DUF7344"/>
    <property type="match status" value="1"/>
</dbReference>
<keyword evidence="1" id="KW-1133">Transmembrane helix</keyword>
<proteinExistence type="predicted"/>
<feature type="transmembrane region" description="Helical" evidence="1">
    <location>
        <begin position="152"/>
        <end position="168"/>
    </location>
</feature>
<organism evidence="3 4">
    <name type="scientific">Salinirubrum litoreum</name>
    <dbReference type="NCBI Taxonomy" id="1126234"/>
    <lineage>
        <taxon>Archaea</taxon>
        <taxon>Methanobacteriati</taxon>
        <taxon>Methanobacteriota</taxon>
        <taxon>Stenosarchaea group</taxon>
        <taxon>Halobacteria</taxon>
        <taxon>Halobacteriales</taxon>
        <taxon>Haloferacaceae</taxon>
        <taxon>Salinirubrum</taxon>
    </lineage>
</organism>
<dbReference type="InterPro" id="IPR055768">
    <property type="entry name" value="DUF7344"/>
</dbReference>